<reference evidence="3" key="2">
    <citation type="submission" date="2023-05" db="EMBL/GenBank/DDBJ databases">
        <authorList>
            <person name="Schelkunov M.I."/>
        </authorList>
    </citation>
    <scope>NUCLEOTIDE SEQUENCE</scope>
    <source>
        <strain evidence="3">Hsosn_3</strain>
        <tissue evidence="3">Leaf</tissue>
    </source>
</reference>
<organism evidence="3 4">
    <name type="scientific">Heracleum sosnowskyi</name>
    <dbReference type="NCBI Taxonomy" id="360622"/>
    <lineage>
        <taxon>Eukaryota</taxon>
        <taxon>Viridiplantae</taxon>
        <taxon>Streptophyta</taxon>
        <taxon>Embryophyta</taxon>
        <taxon>Tracheophyta</taxon>
        <taxon>Spermatophyta</taxon>
        <taxon>Magnoliopsida</taxon>
        <taxon>eudicotyledons</taxon>
        <taxon>Gunneridae</taxon>
        <taxon>Pentapetalae</taxon>
        <taxon>asterids</taxon>
        <taxon>campanulids</taxon>
        <taxon>Apiales</taxon>
        <taxon>Apiaceae</taxon>
        <taxon>Apioideae</taxon>
        <taxon>apioid superclade</taxon>
        <taxon>Tordylieae</taxon>
        <taxon>Tordyliinae</taxon>
        <taxon>Heracleum</taxon>
    </lineage>
</organism>
<gene>
    <name evidence="3" type="ORF">POM88_000485</name>
</gene>
<evidence type="ECO:0000313" key="3">
    <source>
        <dbReference type="EMBL" id="KAK1400880.1"/>
    </source>
</evidence>
<reference evidence="3" key="1">
    <citation type="submission" date="2023-02" db="EMBL/GenBank/DDBJ databases">
        <title>Genome of toxic invasive species Heracleum sosnowskyi carries increased number of genes despite the absence of recent whole-genome duplications.</title>
        <authorList>
            <person name="Schelkunov M."/>
            <person name="Shtratnikova V."/>
            <person name="Makarenko M."/>
            <person name="Klepikova A."/>
            <person name="Omelchenko D."/>
            <person name="Novikova G."/>
            <person name="Obukhova E."/>
            <person name="Bogdanov V."/>
            <person name="Penin A."/>
            <person name="Logacheva M."/>
        </authorList>
    </citation>
    <scope>NUCLEOTIDE SEQUENCE</scope>
    <source>
        <strain evidence="3">Hsosn_3</strain>
        <tissue evidence="3">Leaf</tissue>
    </source>
</reference>
<evidence type="ECO:0000313" key="4">
    <source>
        <dbReference type="Proteomes" id="UP001237642"/>
    </source>
</evidence>
<feature type="compositionally biased region" description="Polar residues" evidence="2">
    <location>
        <begin position="162"/>
        <end position="174"/>
    </location>
</feature>
<dbReference type="AlphaFoldDB" id="A0AAD8JAG0"/>
<dbReference type="Proteomes" id="UP001237642">
    <property type="component" value="Unassembled WGS sequence"/>
</dbReference>
<feature type="region of interest" description="Disordered" evidence="2">
    <location>
        <begin position="226"/>
        <end position="366"/>
    </location>
</feature>
<protein>
    <recommendedName>
        <fullName evidence="5">Transposase</fullName>
    </recommendedName>
</protein>
<proteinExistence type="predicted"/>
<comment type="caution">
    <text evidence="3">The sequence shown here is derived from an EMBL/GenBank/DDBJ whole genome shotgun (WGS) entry which is preliminary data.</text>
</comment>
<feature type="coiled-coil region" evidence="1">
    <location>
        <begin position="569"/>
        <end position="596"/>
    </location>
</feature>
<evidence type="ECO:0008006" key="5">
    <source>
        <dbReference type="Google" id="ProtNLM"/>
    </source>
</evidence>
<evidence type="ECO:0000256" key="2">
    <source>
        <dbReference type="SAM" id="MobiDB-lite"/>
    </source>
</evidence>
<feature type="compositionally biased region" description="Polar residues" evidence="2">
    <location>
        <begin position="289"/>
        <end position="299"/>
    </location>
</feature>
<feature type="compositionally biased region" description="Basic residues" evidence="2">
    <location>
        <begin position="272"/>
        <end position="284"/>
    </location>
</feature>
<feature type="compositionally biased region" description="Basic and acidic residues" evidence="2">
    <location>
        <begin position="301"/>
        <end position="311"/>
    </location>
</feature>
<feature type="region of interest" description="Disordered" evidence="2">
    <location>
        <begin position="161"/>
        <end position="205"/>
    </location>
</feature>
<evidence type="ECO:0000256" key="1">
    <source>
        <dbReference type="SAM" id="Coils"/>
    </source>
</evidence>
<feature type="compositionally biased region" description="Basic and acidic residues" evidence="2">
    <location>
        <begin position="339"/>
        <end position="357"/>
    </location>
</feature>
<dbReference type="EMBL" id="JAUIZM010000001">
    <property type="protein sequence ID" value="KAK1400880.1"/>
    <property type="molecule type" value="Genomic_DNA"/>
</dbReference>
<keyword evidence="1" id="KW-0175">Coiled coil</keyword>
<feature type="compositionally biased region" description="Polar residues" evidence="2">
    <location>
        <begin position="228"/>
        <end position="241"/>
    </location>
</feature>
<accession>A0AAD8JAG0</accession>
<sequence length="647" mass="72932">MGKPPEILSGTDVEILLSNFQNEFGKKKKSKDHVNARKDLQELGIRKELHPVLSSDGKYLEIRAAIFDMTNDEKDRFCSVLKNAKLPYGSASNIARFVNTKERKVSGYKSHDAHFVLHHLLQFAVKKSLKPAVATPLIRLGAFLRSVWSKVIDLTKKPAKRQFTTAHQLQQQMKHTVKQMGSEKWPQDEQEDHHPTPPPPPTDYEKKRMVRIEYNKQVLYTLVPSLSGRVNSNGPNSNRNDVAQDVSADYDPGQDAGHDANSDGDALVTPPKGRKKTNKKKLARGRAPTTRSRANSTPKPANEEAREKDETCQFVESEISPHPDEGQGSMDAWRAMRKCQREQSEKEKARGQEKAGQEKAGASASKKVVEENILPDIEEGDMEDPVPKKMRGKTKMDAVHMRSFDKRVVIGMNDDFQPIAENDKVLSELSCYLGTLANRRVSLSYVSWRHVSKDLRQAMWNHVKKKKQWQMSLNHVMQRKKSCGDELEPCDAEVFIETRKRVAGRMYKTNPEIITKKIDNIAKKLTTGDTASDELGAKHGPNWLKGRCLKSGMRSSNPPTDTYVKELTTRIKESLASELEEKMKKAESEFQSRVESEFEQKMQRNLAFALKKLGEANPGITVDVEKLCAIATSDADDGTPITRGSSF</sequence>
<feature type="compositionally biased region" description="Basic and acidic residues" evidence="2">
    <location>
        <begin position="185"/>
        <end position="195"/>
    </location>
</feature>
<keyword evidence="4" id="KW-1185">Reference proteome</keyword>
<name>A0AAD8JAG0_9APIA</name>